<dbReference type="eggNOG" id="COG1403">
    <property type="taxonomic scope" value="Bacteria"/>
</dbReference>
<keyword evidence="3" id="KW-1185">Reference proteome</keyword>
<accession>A0A091BQ60</accession>
<proteinExistence type="predicted"/>
<dbReference type="RefSeq" id="WP_322786448.1">
    <property type="nucleotide sequence ID" value="NZ_AWXU01000075.1"/>
</dbReference>
<protein>
    <recommendedName>
        <fullName evidence="1">PIN-like domain-containing protein</fullName>
    </recommendedName>
</protein>
<comment type="caution">
    <text evidence="2">The sequence shown here is derived from an EMBL/GenBank/DDBJ whole genome shotgun (WGS) entry which is preliminary data.</text>
</comment>
<dbReference type="EMBL" id="AWXU01000075">
    <property type="protein sequence ID" value="KFN46425.1"/>
    <property type="molecule type" value="Genomic_DNA"/>
</dbReference>
<reference evidence="2 3" key="1">
    <citation type="submission" date="2013-09" db="EMBL/GenBank/DDBJ databases">
        <title>Genome sequencing of Arenimonas composti.</title>
        <authorList>
            <person name="Chen F."/>
            <person name="Wang G."/>
        </authorList>
    </citation>
    <scope>NUCLEOTIDE SEQUENCE [LARGE SCALE GENOMIC DNA]</scope>
    <source>
        <strain evidence="2 3">TR7-09</strain>
    </source>
</reference>
<dbReference type="AlphaFoldDB" id="A0A091BQ60"/>
<name>A0A091BQ60_9GAMM</name>
<dbReference type="InterPro" id="IPR041494">
    <property type="entry name" value="PIN7"/>
</dbReference>
<gene>
    <name evidence="2" type="ORF">P873_14620</name>
</gene>
<dbReference type="Pfam" id="PF18475">
    <property type="entry name" value="PIN7"/>
    <property type="match status" value="1"/>
</dbReference>
<feature type="domain" description="PIN-like" evidence="1">
    <location>
        <begin position="14"/>
        <end position="112"/>
    </location>
</feature>
<evidence type="ECO:0000313" key="2">
    <source>
        <dbReference type="EMBL" id="KFN46425.1"/>
    </source>
</evidence>
<dbReference type="eggNOG" id="COG1432">
    <property type="taxonomic scope" value="Bacteria"/>
</dbReference>
<evidence type="ECO:0000313" key="3">
    <source>
        <dbReference type="Proteomes" id="UP000029391"/>
    </source>
</evidence>
<dbReference type="Proteomes" id="UP000029391">
    <property type="component" value="Unassembled WGS sequence"/>
</dbReference>
<organism evidence="2 3">
    <name type="scientific">Arenimonas composti TR7-09 = DSM 18010</name>
    <dbReference type="NCBI Taxonomy" id="1121013"/>
    <lineage>
        <taxon>Bacteria</taxon>
        <taxon>Pseudomonadati</taxon>
        <taxon>Pseudomonadota</taxon>
        <taxon>Gammaproteobacteria</taxon>
        <taxon>Lysobacterales</taxon>
        <taxon>Lysobacteraceae</taxon>
        <taxon>Arenimonas</taxon>
    </lineage>
</organism>
<sequence length="205" mass="22596">QLRGVFRLRTNYVLIDYENVQPAALAALEKEHFKILVFVGASQTKVNYEIADSLQRLGPKASYIKISGNGPNALDFHIAYYIGQLAAADKDGFFHIISKDTGFDPLIAHLKTKKIYACRSRDVSDMPIVKAANSKSPTEKIEVIVANLKQRGPSKPRTVKTLTSTISSLFQKALPEEELGALLKSLQKQGYVAVNGTKVSYSLPE</sequence>
<feature type="non-terminal residue" evidence="2">
    <location>
        <position position="1"/>
    </location>
</feature>
<evidence type="ECO:0000259" key="1">
    <source>
        <dbReference type="Pfam" id="PF18475"/>
    </source>
</evidence>